<gene>
    <name evidence="1" type="ORF">D6C94_08654</name>
</gene>
<dbReference type="AlphaFoldDB" id="A0AB38LMC8"/>
<reference evidence="1 2" key="1">
    <citation type="submission" date="2018-10" db="EMBL/GenBank/DDBJ databases">
        <title>Fifty Aureobasidium pullulans genomes reveal a recombining polyextremotolerant generalist.</title>
        <authorList>
            <person name="Gostincar C."/>
            <person name="Turk M."/>
            <person name="Zajc J."/>
            <person name="Gunde-Cimerman N."/>
        </authorList>
    </citation>
    <scope>NUCLEOTIDE SEQUENCE [LARGE SCALE GENOMIC DNA]</scope>
    <source>
        <strain evidence="1 2">EXF-4256</strain>
    </source>
</reference>
<evidence type="ECO:0000313" key="1">
    <source>
        <dbReference type="EMBL" id="THY70386.1"/>
    </source>
</evidence>
<comment type="caution">
    <text evidence="1">The sequence shown here is derived from an EMBL/GenBank/DDBJ whole genome shotgun (WGS) entry which is preliminary data.</text>
</comment>
<protein>
    <submittedName>
        <fullName evidence="1">Uncharacterized protein</fullName>
    </submittedName>
</protein>
<dbReference type="EMBL" id="QZBJ01000077">
    <property type="protein sequence ID" value="THY70386.1"/>
    <property type="molecule type" value="Genomic_DNA"/>
</dbReference>
<dbReference type="Proteomes" id="UP000305064">
    <property type="component" value="Unassembled WGS sequence"/>
</dbReference>
<organism evidence="1 2">
    <name type="scientific">Aureobasidium pullulans</name>
    <name type="common">Black yeast</name>
    <name type="synonym">Pullularia pullulans</name>
    <dbReference type="NCBI Taxonomy" id="5580"/>
    <lineage>
        <taxon>Eukaryota</taxon>
        <taxon>Fungi</taxon>
        <taxon>Dikarya</taxon>
        <taxon>Ascomycota</taxon>
        <taxon>Pezizomycotina</taxon>
        <taxon>Dothideomycetes</taxon>
        <taxon>Dothideomycetidae</taxon>
        <taxon>Dothideales</taxon>
        <taxon>Saccotheciaceae</taxon>
        <taxon>Aureobasidium</taxon>
    </lineage>
</organism>
<proteinExistence type="predicted"/>
<name>A0AB38LMC8_AURPU</name>
<evidence type="ECO:0000313" key="2">
    <source>
        <dbReference type="Proteomes" id="UP000305064"/>
    </source>
</evidence>
<sequence length="525" mass="60000">MAHPRQPALQDFRFNQRVLQDAINGVRIPDYLGLELVQLCVVAGIRRNAGFGHELRGLTPRFTRALNAQAIMYSRDIPDMKDPEEFPYCIWYPSTPDRDTCRKLIVQYPWMKYQVGRVCAVANYDDLYKELDLLPEVGIAEEARENGSEAIFSAIVKQPVKYAVFNDYSNSLVLENPPISPMNGNTCVTTLLESKQSFKRPRAKSILKSDINGFESRLFDICEDMSVDVKRSEPRSVDQSVVLPLLYSPLPADLPTVDKDMLILSAAYHGNIDRYMRLRHPQKIKGELACLIRGIYHDPLFAKFWSFQPTADIYDWRIRRAINARFIMTNDLSRITPTTPVDELPYLIWFPQPAYHGVYEELARLRPEMKLQAARACIVANYQSSFEKIDPPHDSALVQEAQESPNPFFLKHLRAKEAQGDTTGQDHGSEYWKYFTIKHAHKPSTPTILGELNASSIGTTQTWIYDGVEAEMSNVEVSICTPEEVKQSGISDVMFRVFESMWTLRGDIEWVSQELQLTVYRGIGL</sequence>
<accession>A0AB38LMC8</accession>